<sequence length="230" mass="26129">MHTVSINEPESSYLELFRIALSAEDHEARIAALRQVKQVVSAERLRVLSQSDCWTDEPDNQALLTWAARTAAEREDAICEFLRVSRVYEDRNERRLTIAEHAGKLVYLSIKEEKREGVQTPSGILYQLTQAAKEHGIQGGRDKDTVRRSWGAYRGIVHLGMAIDLCDEQASPPEEVLFLAEQIRRVLSTSCPKGASEPYVPQAEQISFVYKSGIWGPRFRDRGLPYRVED</sequence>
<gene>
    <name evidence="1" type="ORF">SAMN04490244_10467</name>
</gene>
<dbReference type="OrthoDB" id="7728378at2"/>
<dbReference type="STRING" id="641238.SAMN04490244_10467"/>
<reference evidence="1 2" key="1">
    <citation type="submission" date="2016-10" db="EMBL/GenBank/DDBJ databases">
        <authorList>
            <person name="de Groot N.N."/>
        </authorList>
    </citation>
    <scope>NUCLEOTIDE SEQUENCE [LARGE SCALE GENOMIC DNA]</scope>
    <source>
        <strain evidence="1 2">DSM 23042</strain>
    </source>
</reference>
<keyword evidence="2" id="KW-1185">Reference proteome</keyword>
<dbReference type="RefSeq" id="WP_092691302.1">
    <property type="nucleotide sequence ID" value="NZ_FOGU01000004.1"/>
</dbReference>
<protein>
    <submittedName>
        <fullName evidence="1">Uncharacterized protein</fullName>
    </submittedName>
</protein>
<proteinExistence type="predicted"/>
<accession>A0A1H9TB10</accession>
<dbReference type="AlphaFoldDB" id="A0A1H9TB10"/>
<dbReference type="EMBL" id="FOGU01000004">
    <property type="protein sequence ID" value="SER94341.1"/>
    <property type="molecule type" value="Genomic_DNA"/>
</dbReference>
<dbReference type="Proteomes" id="UP000198885">
    <property type="component" value="Unassembled WGS sequence"/>
</dbReference>
<organism evidence="1 2">
    <name type="scientific">Tranquillimonas rosea</name>
    <dbReference type="NCBI Taxonomy" id="641238"/>
    <lineage>
        <taxon>Bacteria</taxon>
        <taxon>Pseudomonadati</taxon>
        <taxon>Pseudomonadota</taxon>
        <taxon>Alphaproteobacteria</taxon>
        <taxon>Rhodobacterales</taxon>
        <taxon>Roseobacteraceae</taxon>
        <taxon>Tranquillimonas</taxon>
    </lineage>
</organism>
<evidence type="ECO:0000313" key="2">
    <source>
        <dbReference type="Proteomes" id="UP000198885"/>
    </source>
</evidence>
<evidence type="ECO:0000313" key="1">
    <source>
        <dbReference type="EMBL" id="SER94341.1"/>
    </source>
</evidence>
<name>A0A1H9TB10_9RHOB</name>